<evidence type="ECO:0000313" key="1">
    <source>
        <dbReference type="EMBL" id="GAA0935961.1"/>
    </source>
</evidence>
<dbReference type="RefSeq" id="WP_344235501.1">
    <property type="nucleotide sequence ID" value="NZ_BAAAHH010000001.1"/>
</dbReference>
<protein>
    <submittedName>
        <fullName evidence="1">Uncharacterized protein</fullName>
    </submittedName>
</protein>
<sequence length="194" mass="21199">MSDYTGAWSKPSGRGLLSGTRAPQCSCGPEGPKEIVPTWDFAAFRKSSPEGPWGGIEDLFPEGKAQLPRSAGGFLKAARESGWGFGPISLVMRLNRADARPLYVSWLYSTTSSSWSFGGAGVKGHHIAKATEALALVKTEPWAPDWSRYEIGGDWGGRVDARCRDCDSWMKLPAVELPELLKAIENHEKEHHVD</sequence>
<accession>A0ABN1Q2F2</accession>
<proteinExistence type="predicted"/>
<comment type="caution">
    <text evidence="1">The sequence shown here is derived from an EMBL/GenBank/DDBJ whole genome shotgun (WGS) entry which is preliminary data.</text>
</comment>
<organism evidence="1 2">
    <name type="scientific">Actinocorallia libanotica</name>
    <dbReference type="NCBI Taxonomy" id="46162"/>
    <lineage>
        <taxon>Bacteria</taxon>
        <taxon>Bacillati</taxon>
        <taxon>Actinomycetota</taxon>
        <taxon>Actinomycetes</taxon>
        <taxon>Streptosporangiales</taxon>
        <taxon>Thermomonosporaceae</taxon>
        <taxon>Actinocorallia</taxon>
    </lineage>
</organism>
<evidence type="ECO:0000313" key="2">
    <source>
        <dbReference type="Proteomes" id="UP001500665"/>
    </source>
</evidence>
<reference evidence="1 2" key="1">
    <citation type="journal article" date="2019" name="Int. J. Syst. Evol. Microbiol.">
        <title>The Global Catalogue of Microorganisms (GCM) 10K type strain sequencing project: providing services to taxonomists for standard genome sequencing and annotation.</title>
        <authorList>
            <consortium name="The Broad Institute Genomics Platform"/>
            <consortium name="The Broad Institute Genome Sequencing Center for Infectious Disease"/>
            <person name="Wu L."/>
            <person name="Ma J."/>
        </authorList>
    </citation>
    <scope>NUCLEOTIDE SEQUENCE [LARGE SCALE GENOMIC DNA]</scope>
    <source>
        <strain evidence="1 2">JCM 10696</strain>
    </source>
</reference>
<keyword evidence="2" id="KW-1185">Reference proteome</keyword>
<dbReference type="Proteomes" id="UP001500665">
    <property type="component" value="Unassembled WGS sequence"/>
</dbReference>
<name>A0ABN1Q2F2_9ACTN</name>
<dbReference type="EMBL" id="BAAAHH010000001">
    <property type="protein sequence ID" value="GAA0935961.1"/>
    <property type="molecule type" value="Genomic_DNA"/>
</dbReference>
<gene>
    <name evidence="1" type="ORF">GCM10009550_01360</name>
</gene>